<dbReference type="EMBL" id="JANFZH010000010">
    <property type="protein sequence ID" value="MCQ4839462.1"/>
    <property type="molecule type" value="Genomic_DNA"/>
</dbReference>
<dbReference type="InterPro" id="IPR000515">
    <property type="entry name" value="MetI-like"/>
</dbReference>
<feature type="transmembrane region" description="Helical" evidence="8">
    <location>
        <begin position="209"/>
        <end position="227"/>
    </location>
</feature>
<protein>
    <submittedName>
        <fullName evidence="10">ABC transporter permease</fullName>
    </submittedName>
</protein>
<evidence type="ECO:0000256" key="6">
    <source>
        <dbReference type="ARBA" id="ARBA00022989"/>
    </source>
</evidence>
<sequence>MKSNSKALSAPYTIWMTVFIVLPMLLVGYFALTDRAGNFTLENLLSVGQYSNVFLRSIWLGALATLISLLLGYPLAYIISKMSVKRQSMMVMLVMLPMWMNFLLRTYAWMSLLEDNGLINAALAAVGLPRVHMINTAGAVVLGMVYNYIPYMILPLYSVLTKIDQNVIEAAQDLGANDRKVFLKVVLPMSMPGVISGVTMVFVPAVSTFIISKMLGGGGNLLIGDLIDMQFLGSAYNPNLGSAISLVLMVIILICMGIMNQFDDGENVGGGVMI</sequence>
<evidence type="ECO:0000256" key="7">
    <source>
        <dbReference type="ARBA" id="ARBA00023136"/>
    </source>
</evidence>
<dbReference type="CDD" id="cd06261">
    <property type="entry name" value="TM_PBP2"/>
    <property type="match status" value="1"/>
</dbReference>
<dbReference type="Pfam" id="PF00528">
    <property type="entry name" value="BPD_transp_1"/>
    <property type="match status" value="1"/>
</dbReference>
<dbReference type="Gene3D" id="1.10.3720.10">
    <property type="entry name" value="MetI-like"/>
    <property type="match status" value="1"/>
</dbReference>
<evidence type="ECO:0000256" key="5">
    <source>
        <dbReference type="ARBA" id="ARBA00022692"/>
    </source>
</evidence>
<evidence type="ECO:0000256" key="4">
    <source>
        <dbReference type="ARBA" id="ARBA00022475"/>
    </source>
</evidence>
<reference evidence="10 11" key="1">
    <citation type="submission" date="2022-06" db="EMBL/GenBank/DDBJ databases">
        <title>Isolation of gut microbiota from human fecal samples.</title>
        <authorList>
            <person name="Pamer E.G."/>
            <person name="Barat B."/>
            <person name="Waligurski E."/>
            <person name="Medina S."/>
            <person name="Paddock L."/>
            <person name="Mostad J."/>
        </authorList>
    </citation>
    <scope>NUCLEOTIDE SEQUENCE [LARGE SCALE GENOMIC DNA]</scope>
    <source>
        <strain evidence="10 11">DFI.9.73</strain>
    </source>
</reference>
<dbReference type="InterPro" id="IPR035906">
    <property type="entry name" value="MetI-like_sf"/>
</dbReference>
<keyword evidence="4" id="KW-1003">Cell membrane</keyword>
<comment type="subcellular location">
    <subcellularLocation>
        <location evidence="1 8">Cell membrane</location>
        <topology evidence="1 8">Multi-pass membrane protein</topology>
    </subcellularLocation>
</comment>
<feature type="transmembrane region" description="Helical" evidence="8">
    <location>
        <begin position="91"/>
        <end position="110"/>
    </location>
</feature>
<proteinExistence type="inferred from homology"/>
<evidence type="ECO:0000256" key="8">
    <source>
        <dbReference type="RuleBase" id="RU363032"/>
    </source>
</evidence>
<dbReference type="GeneID" id="90532733"/>
<evidence type="ECO:0000256" key="1">
    <source>
        <dbReference type="ARBA" id="ARBA00004651"/>
    </source>
</evidence>
<accession>A0ABT1RXP8</accession>
<evidence type="ECO:0000256" key="3">
    <source>
        <dbReference type="ARBA" id="ARBA00022448"/>
    </source>
</evidence>
<feature type="transmembrane region" description="Helical" evidence="8">
    <location>
        <begin position="181"/>
        <end position="203"/>
    </location>
</feature>
<dbReference type="RefSeq" id="WP_066864879.1">
    <property type="nucleotide sequence ID" value="NZ_CABKVV010000014.1"/>
</dbReference>
<comment type="caution">
    <text evidence="10">The sequence shown here is derived from an EMBL/GenBank/DDBJ whole genome shotgun (WGS) entry which is preliminary data.</text>
</comment>
<evidence type="ECO:0000313" key="11">
    <source>
        <dbReference type="Proteomes" id="UP001524473"/>
    </source>
</evidence>
<keyword evidence="11" id="KW-1185">Reference proteome</keyword>
<feature type="domain" description="ABC transmembrane type-1" evidence="9">
    <location>
        <begin position="54"/>
        <end position="259"/>
    </location>
</feature>
<dbReference type="PROSITE" id="PS50928">
    <property type="entry name" value="ABC_TM1"/>
    <property type="match status" value="1"/>
</dbReference>
<gene>
    <name evidence="10" type="ORF">NE695_05965</name>
</gene>
<evidence type="ECO:0000259" key="9">
    <source>
        <dbReference type="PROSITE" id="PS50928"/>
    </source>
</evidence>
<keyword evidence="3 8" id="KW-0813">Transport</keyword>
<feature type="transmembrane region" description="Helical" evidence="8">
    <location>
        <begin position="239"/>
        <end position="259"/>
    </location>
</feature>
<feature type="transmembrane region" description="Helical" evidence="8">
    <location>
        <begin position="12"/>
        <end position="33"/>
    </location>
</feature>
<dbReference type="PANTHER" id="PTHR42929:SF1">
    <property type="entry name" value="INNER MEMBRANE ABC TRANSPORTER PERMEASE PROTEIN YDCU-RELATED"/>
    <property type="match status" value="1"/>
</dbReference>
<feature type="transmembrane region" description="Helical" evidence="8">
    <location>
        <begin position="137"/>
        <end position="160"/>
    </location>
</feature>
<keyword evidence="6 8" id="KW-1133">Transmembrane helix</keyword>
<evidence type="ECO:0000313" key="10">
    <source>
        <dbReference type="EMBL" id="MCQ4839462.1"/>
    </source>
</evidence>
<feature type="transmembrane region" description="Helical" evidence="8">
    <location>
        <begin position="53"/>
        <end position="79"/>
    </location>
</feature>
<comment type="similarity">
    <text evidence="2">Belongs to the binding-protein-dependent transport system permease family. CysTW subfamily.</text>
</comment>
<name>A0ABT1RXP8_9FIRM</name>
<keyword evidence="7 8" id="KW-0472">Membrane</keyword>
<dbReference type="Proteomes" id="UP001524473">
    <property type="component" value="Unassembled WGS sequence"/>
</dbReference>
<dbReference type="SUPFAM" id="SSF161098">
    <property type="entry name" value="MetI-like"/>
    <property type="match status" value="1"/>
</dbReference>
<organism evidence="10 11">
    <name type="scientific">Neglectibacter timonensis</name>
    <dbReference type="NCBI Taxonomy" id="1776382"/>
    <lineage>
        <taxon>Bacteria</taxon>
        <taxon>Bacillati</taxon>
        <taxon>Bacillota</taxon>
        <taxon>Clostridia</taxon>
        <taxon>Eubacteriales</taxon>
        <taxon>Oscillospiraceae</taxon>
        <taxon>Neglectibacter</taxon>
    </lineage>
</organism>
<evidence type="ECO:0000256" key="2">
    <source>
        <dbReference type="ARBA" id="ARBA00007069"/>
    </source>
</evidence>
<dbReference type="PANTHER" id="PTHR42929">
    <property type="entry name" value="INNER MEMBRANE ABC TRANSPORTER PERMEASE PROTEIN YDCU-RELATED-RELATED"/>
    <property type="match status" value="1"/>
</dbReference>
<keyword evidence="5 8" id="KW-0812">Transmembrane</keyword>